<dbReference type="OrthoDB" id="9805933at2"/>
<keyword evidence="7 13" id="KW-0671">Queuosine biosynthesis</keyword>
<dbReference type="EC" id="2.4.99.17" evidence="10 13"/>
<organism evidence="14 15">
    <name type="scientific">Thermodesulfatator indicus (strain DSM 15286 / JCM 11887 / CIR29812)</name>
    <dbReference type="NCBI Taxonomy" id="667014"/>
    <lineage>
        <taxon>Bacteria</taxon>
        <taxon>Pseudomonadati</taxon>
        <taxon>Thermodesulfobacteriota</taxon>
        <taxon>Thermodesulfobacteria</taxon>
        <taxon>Thermodesulfobacteriales</taxon>
        <taxon>Thermodesulfatatoraceae</taxon>
        <taxon>Thermodesulfatator</taxon>
    </lineage>
</organism>
<proteinExistence type="inferred from homology"/>
<protein>
    <recommendedName>
        <fullName evidence="11 13">S-adenosylmethionine:tRNA ribosyltransferase-isomerase</fullName>
        <ecNumber evidence="10 13">2.4.99.17</ecNumber>
    </recommendedName>
    <alternativeName>
        <fullName evidence="12 13">Queuosine biosynthesis protein QueA</fullName>
    </alternativeName>
</protein>
<evidence type="ECO:0000256" key="12">
    <source>
        <dbReference type="ARBA" id="ARBA00076160"/>
    </source>
</evidence>
<keyword evidence="15" id="KW-1185">Reference proteome</keyword>
<keyword evidence="5 13" id="KW-0808">Transferase</keyword>
<dbReference type="RefSeq" id="WP_013907687.1">
    <property type="nucleotide sequence ID" value="NC_015681.1"/>
</dbReference>
<evidence type="ECO:0000256" key="11">
    <source>
        <dbReference type="ARBA" id="ARBA00069325"/>
    </source>
</evidence>
<comment type="similarity">
    <text evidence="9 13">Belongs to the QueA family.</text>
</comment>
<evidence type="ECO:0000256" key="10">
    <source>
        <dbReference type="ARBA" id="ARBA00066503"/>
    </source>
</evidence>
<keyword evidence="6 13" id="KW-0949">S-adenosyl-L-methionine</keyword>
<comment type="subunit">
    <text evidence="3 13">Monomer.</text>
</comment>
<dbReference type="Proteomes" id="UP000006793">
    <property type="component" value="Chromosome"/>
</dbReference>
<evidence type="ECO:0000256" key="9">
    <source>
        <dbReference type="ARBA" id="ARBA00061210"/>
    </source>
</evidence>
<dbReference type="FunCoup" id="F8ADY0">
    <property type="interactions" value="387"/>
</dbReference>
<dbReference type="UniPathway" id="UPA00392"/>
<dbReference type="Gene3D" id="2.40.10.240">
    <property type="entry name" value="QueA-like"/>
    <property type="match status" value="1"/>
</dbReference>
<evidence type="ECO:0000256" key="7">
    <source>
        <dbReference type="ARBA" id="ARBA00022785"/>
    </source>
</evidence>
<dbReference type="AlphaFoldDB" id="F8ADY0"/>
<dbReference type="PANTHER" id="PTHR30307">
    <property type="entry name" value="S-ADENOSYLMETHIONINE:TRNA RIBOSYLTRANSFERASE-ISOMERASE"/>
    <property type="match status" value="1"/>
</dbReference>
<dbReference type="PATRIC" id="fig|667014.3.peg.1103"/>
<dbReference type="EMBL" id="CP002683">
    <property type="protein sequence ID" value="AEH44945.1"/>
    <property type="molecule type" value="Genomic_DNA"/>
</dbReference>
<dbReference type="GO" id="GO:0008616">
    <property type="term" value="P:tRNA queuosine(34) biosynthetic process"/>
    <property type="evidence" value="ECO:0007669"/>
    <property type="project" value="UniProtKB-UniRule"/>
</dbReference>
<dbReference type="eggNOG" id="COG0809">
    <property type="taxonomic scope" value="Bacteria"/>
</dbReference>
<dbReference type="PANTHER" id="PTHR30307:SF0">
    <property type="entry name" value="S-ADENOSYLMETHIONINE:TRNA RIBOSYLTRANSFERASE-ISOMERASE"/>
    <property type="match status" value="1"/>
</dbReference>
<comment type="pathway">
    <text evidence="2 13">tRNA modification; tRNA-queuosine biosynthesis.</text>
</comment>
<dbReference type="GO" id="GO:0005737">
    <property type="term" value="C:cytoplasm"/>
    <property type="evidence" value="ECO:0007669"/>
    <property type="project" value="UniProtKB-SubCell"/>
</dbReference>
<keyword evidence="4 13" id="KW-0963">Cytoplasm</keyword>
<reference evidence="14 15" key="2">
    <citation type="journal article" date="2012" name="Stand. Genomic Sci.">
        <title>Complete genome sequence of the thermophilic sulfate-reducing ocean bacterium Thermodesulfatator indicus type strain (CIR29812(T)).</title>
        <authorList>
            <person name="Anderson I."/>
            <person name="Saunders E."/>
            <person name="Lapidus A."/>
            <person name="Nolan M."/>
            <person name="Lucas S."/>
            <person name="Tice H."/>
            <person name="Del Rio T.G."/>
            <person name="Cheng J.F."/>
            <person name="Han C."/>
            <person name="Tapia R."/>
            <person name="Goodwin L.A."/>
            <person name="Pitluck S."/>
            <person name="Liolios K."/>
            <person name="Mavromatis K."/>
            <person name="Pagani I."/>
            <person name="Ivanova N."/>
            <person name="Mikhailova N."/>
            <person name="Pati A."/>
            <person name="Chen A."/>
            <person name="Palaniappan K."/>
            <person name="Land M."/>
            <person name="Hauser L."/>
            <person name="Jeffries C.D."/>
            <person name="Chang Y.J."/>
            <person name="Brambilla E.M."/>
            <person name="Rohde M."/>
            <person name="Spring S."/>
            <person name="Goker M."/>
            <person name="Detter J.C."/>
            <person name="Woyke T."/>
            <person name="Bristow J."/>
            <person name="Eisen J.A."/>
            <person name="Markowitz V."/>
            <person name="Hugenholtz P."/>
            <person name="Kyrpides N.C."/>
            <person name="Klenk H.P."/>
        </authorList>
    </citation>
    <scope>NUCLEOTIDE SEQUENCE [LARGE SCALE GENOMIC DNA]</scope>
    <source>
        <strain evidence="15">DSM 15286 / JCM 11887 / CIR29812</strain>
    </source>
</reference>
<dbReference type="Pfam" id="PF02547">
    <property type="entry name" value="Queuosine_synth"/>
    <property type="match status" value="1"/>
</dbReference>
<evidence type="ECO:0000256" key="8">
    <source>
        <dbReference type="ARBA" id="ARBA00052751"/>
    </source>
</evidence>
<dbReference type="InterPro" id="IPR042118">
    <property type="entry name" value="QueA_dom1"/>
</dbReference>
<sequence length="351" mass="40061">MSEEKIPPIYDLETYTYELPEELIAQYPSQQREESRLLVIDRGKKEIIHHDKFAEIEKYFREGDLLVANDTRVFPARLYGQKETGGKVEVLLLRLPEKGKPVPALHRGKKIKKGSLIKFEKGLVARVLENLGEGKILISLEGVDDVLGVLYEIGNVPLPPYIKREPKKEDFSRYQTVYAKKLGSVAAPTAGLHFSEELLNRLQEKSVKFITITLHVGYGTFEPVKVRDIRKFQIHEEYVEISPEVAELINTSREEGRRLFAIGTTTMRTLEFAARRTGKIEPISGWCDLYIYPGFEFKAVDHLITNFHLPKSSLLVLVAAFAGLELTKKAYQEAVAKRYRFFSYGDATLIL</sequence>
<dbReference type="GO" id="GO:0051075">
    <property type="term" value="F:S-adenosylmethionine:tRNA ribosyltransferase-isomerase activity"/>
    <property type="evidence" value="ECO:0007669"/>
    <property type="project" value="UniProtKB-EC"/>
</dbReference>
<evidence type="ECO:0000256" key="5">
    <source>
        <dbReference type="ARBA" id="ARBA00022679"/>
    </source>
</evidence>
<evidence type="ECO:0000256" key="3">
    <source>
        <dbReference type="ARBA" id="ARBA00011245"/>
    </source>
</evidence>
<evidence type="ECO:0000256" key="6">
    <source>
        <dbReference type="ARBA" id="ARBA00022691"/>
    </source>
</evidence>
<dbReference type="NCBIfam" id="NF001140">
    <property type="entry name" value="PRK00147.1"/>
    <property type="match status" value="1"/>
</dbReference>
<dbReference type="HOGENOM" id="CLU_039110_1_0_0"/>
<dbReference type="InterPro" id="IPR003699">
    <property type="entry name" value="QueA"/>
</dbReference>
<dbReference type="InParanoid" id="F8ADY0"/>
<dbReference type="KEGG" id="tid:Thein_1074"/>
<dbReference type="PaxDb" id="667014-Thein_1074"/>
<evidence type="ECO:0000256" key="4">
    <source>
        <dbReference type="ARBA" id="ARBA00022490"/>
    </source>
</evidence>
<evidence type="ECO:0000256" key="2">
    <source>
        <dbReference type="ARBA" id="ARBA00004691"/>
    </source>
</evidence>
<evidence type="ECO:0000256" key="1">
    <source>
        <dbReference type="ARBA" id="ARBA00004496"/>
    </source>
</evidence>
<reference evidence="15" key="1">
    <citation type="submission" date="2011-04" db="EMBL/GenBank/DDBJ databases">
        <title>The complete genome of Thermodesulfatator indicus DSM 15286.</title>
        <authorList>
            <person name="Lucas S."/>
            <person name="Copeland A."/>
            <person name="Lapidus A."/>
            <person name="Bruce D."/>
            <person name="Goodwin L."/>
            <person name="Pitluck S."/>
            <person name="Peters L."/>
            <person name="Kyrpides N."/>
            <person name="Mavromatis K."/>
            <person name="Pagani I."/>
            <person name="Ivanova N."/>
            <person name="Saunders L."/>
            <person name="Detter J.C."/>
            <person name="Tapia R."/>
            <person name="Han C."/>
            <person name="Land M."/>
            <person name="Hauser L."/>
            <person name="Markowitz V."/>
            <person name="Cheng J.-F."/>
            <person name="Hugenholtz P."/>
            <person name="Woyke T."/>
            <person name="Wu D."/>
            <person name="Spring S."/>
            <person name="Schroeder M."/>
            <person name="Brambilla E."/>
            <person name="Klenk H.-P."/>
            <person name="Eisen J.A."/>
        </authorList>
    </citation>
    <scope>NUCLEOTIDE SEQUENCE [LARGE SCALE GENOMIC DNA]</scope>
    <source>
        <strain evidence="15">DSM 15286 / JCM 11887 / CIR29812</strain>
    </source>
</reference>
<comment type="catalytic activity">
    <reaction evidence="8 13">
        <text>7-aminomethyl-7-carbaguanosine(34) in tRNA + S-adenosyl-L-methionine = epoxyqueuosine(34) in tRNA + adenine + L-methionine + 2 H(+)</text>
        <dbReference type="Rhea" id="RHEA:32155"/>
        <dbReference type="Rhea" id="RHEA-COMP:10342"/>
        <dbReference type="Rhea" id="RHEA-COMP:18582"/>
        <dbReference type="ChEBI" id="CHEBI:15378"/>
        <dbReference type="ChEBI" id="CHEBI:16708"/>
        <dbReference type="ChEBI" id="CHEBI:57844"/>
        <dbReference type="ChEBI" id="CHEBI:59789"/>
        <dbReference type="ChEBI" id="CHEBI:82833"/>
        <dbReference type="ChEBI" id="CHEBI:194443"/>
        <dbReference type="EC" id="2.4.99.17"/>
    </reaction>
</comment>
<dbReference type="FunFam" id="3.40.1780.10:FF:000001">
    <property type="entry name" value="S-adenosylmethionine:tRNA ribosyltransferase-isomerase"/>
    <property type="match status" value="1"/>
</dbReference>
<accession>F8ADY0</accession>
<evidence type="ECO:0000313" key="14">
    <source>
        <dbReference type="EMBL" id="AEH44945.1"/>
    </source>
</evidence>
<dbReference type="InterPro" id="IPR036100">
    <property type="entry name" value="QueA_sf"/>
</dbReference>
<dbReference type="FunFam" id="2.40.10.240:FF:000002">
    <property type="entry name" value="S-adenosylmethionine:tRNA ribosyltransferase-isomerase"/>
    <property type="match status" value="1"/>
</dbReference>
<comment type="subcellular location">
    <subcellularLocation>
        <location evidence="1 13">Cytoplasm</location>
    </subcellularLocation>
</comment>
<evidence type="ECO:0000313" key="15">
    <source>
        <dbReference type="Proteomes" id="UP000006793"/>
    </source>
</evidence>
<comment type="function">
    <text evidence="13">Transfers and isomerizes the ribose moiety from AdoMet to the 7-aminomethyl group of 7-deazaguanine (preQ1-tRNA) to give epoxyqueuosine (oQ-tRNA).</text>
</comment>
<gene>
    <name evidence="13" type="primary">queA</name>
    <name evidence="14" type="ordered locus">Thein_1074</name>
</gene>
<evidence type="ECO:0000256" key="13">
    <source>
        <dbReference type="HAMAP-Rule" id="MF_00113"/>
    </source>
</evidence>
<dbReference type="InterPro" id="IPR042119">
    <property type="entry name" value="QueA_dom2"/>
</dbReference>
<dbReference type="Gene3D" id="3.40.1780.10">
    <property type="entry name" value="QueA-like"/>
    <property type="match status" value="1"/>
</dbReference>
<dbReference type="HAMAP" id="MF_00113">
    <property type="entry name" value="QueA"/>
    <property type="match status" value="1"/>
</dbReference>
<dbReference type="NCBIfam" id="TIGR00113">
    <property type="entry name" value="queA"/>
    <property type="match status" value="1"/>
</dbReference>
<dbReference type="SUPFAM" id="SSF111337">
    <property type="entry name" value="QueA-like"/>
    <property type="match status" value="1"/>
</dbReference>
<dbReference type="STRING" id="667014.Thein_1074"/>
<name>F8ADY0_THEID</name>